<dbReference type="Pfam" id="PF04326">
    <property type="entry name" value="SLFN_AlbA_2"/>
    <property type="match status" value="1"/>
</dbReference>
<dbReference type="Gene3D" id="3.30.950.30">
    <property type="entry name" value="Schlafen, AAA domain"/>
    <property type="match status" value="1"/>
</dbReference>
<dbReference type="STRING" id="762211.BSTEL_1487"/>
<dbReference type="PANTHER" id="PTHR30595:SF6">
    <property type="entry name" value="SCHLAFEN ALBA-2 DOMAIN-CONTAINING PROTEIN"/>
    <property type="match status" value="1"/>
</dbReference>
<name>A0A087DFL3_9BIFI</name>
<evidence type="ECO:0000259" key="1">
    <source>
        <dbReference type="Pfam" id="PF04326"/>
    </source>
</evidence>
<dbReference type="InterPro" id="IPR038475">
    <property type="entry name" value="RecG_C_sf"/>
</dbReference>
<accession>A0A087DFL3</accession>
<gene>
    <name evidence="2" type="ORF">BSTEL_1487</name>
</gene>
<proteinExistence type="predicted"/>
<dbReference type="RefSeq" id="WP_051923061.1">
    <property type="nucleotide sequence ID" value="NZ_JGZP01000023.1"/>
</dbReference>
<dbReference type="Gene3D" id="3.30.565.60">
    <property type="match status" value="1"/>
</dbReference>
<comment type="caution">
    <text evidence="2">The sequence shown here is derived from an EMBL/GenBank/DDBJ whole genome shotgun (WGS) entry which is preliminary data.</text>
</comment>
<sequence length="534" mass="57406">MAQLKESGTVEFKRLLNDAVKREIIAFANTDGGDLYIGVDDDGMPVGVSDPDAVMGAVGDMIRNAIRPDLTAYTSIDCEPMQGDGGTTFDVIHITVLRGTRRPYYLASKGMRPAGIFIRHGVSAVPAGEERIRQMIRDDDGTAFDTAVSVDQELTFGYADTAFQRRHLSLGEPQRRSLGLTNADGLYTNVAMLLSDQCRHSIKCAVYQGTTKARFLAREEFHGSVLRQLDEASRYLELNNPTHSDIIGLYRSDSYACPPSALREALVNAVAHRDYDRSGPILISVFSDRIEFVSLGGLAKGISLTDLANGISQPRNKALADVLYRLELIEGYGSGIPRIMEEYAGNSTVPVIRITPGAFTLSLPKLDGNGDGGMRAVSTSPDPAVNGMSRITDATNPFPVGPDIRIDGDMQTAVLAGYPTGEGVGTLALAPVAHAYGAGPSSTGTVPTDSPITANPIETSVPHNRQPQTPPSGTLEKVTLELLAQAQSGMSRMEIQQRLGINKNRAAYVLRKLEHEGSIITTGTARNTRYAVPQ</sequence>
<dbReference type="OrthoDB" id="9805115at2"/>
<dbReference type="Proteomes" id="UP000029004">
    <property type="component" value="Unassembled WGS sequence"/>
</dbReference>
<dbReference type="PANTHER" id="PTHR30595">
    <property type="entry name" value="GLPR-RELATED TRANSCRIPTIONAL REPRESSOR"/>
    <property type="match status" value="1"/>
</dbReference>
<organism evidence="2 3">
    <name type="scientific">Bifidobacterium stellenboschense</name>
    <dbReference type="NCBI Taxonomy" id="762211"/>
    <lineage>
        <taxon>Bacteria</taxon>
        <taxon>Bacillati</taxon>
        <taxon>Actinomycetota</taxon>
        <taxon>Actinomycetes</taxon>
        <taxon>Bifidobacteriales</taxon>
        <taxon>Bifidobacteriaceae</taxon>
        <taxon>Bifidobacterium</taxon>
    </lineage>
</organism>
<dbReference type="InterPro" id="IPR038461">
    <property type="entry name" value="Schlafen_AlbA_2_dom_sf"/>
</dbReference>
<dbReference type="Pfam" id="PF13749">
    <property type="entry name" value="HATPase_c_4"/>
    <property type="match status" value="1"/>
</dbReference>
<keyword evidence="3" id="KW-1185">Reference proteome</keyword>
<evidence type="ECO:0000313" key="2">
    <source>
        <dbReference type="EMBL" id="KFI94313.1"/>
    </source>
</evidence>
<evidence type="ECO:0000313" key="3">
    <source>
        <dbReference type="Proteomes" id="UP000029004"/>
    </source>
</evidence>
<protein>
    <submittedName>
        <fullName evidence="2">ATPase AAA</fullName>
    </submittedName>
</protein>
<dbReference type="InterPro" id="IPR007421">
    <property type="entry name" value="Schlafen_AlbA_2_dom"/>
</dbReference>
<dbReference type="EMBL" id="JGZP01000023">
    <property type="protein sequence ID" value="KFI94313.1"/>
    <property type="molecule type" value="Genomic_DNA"/>
</dbReference>
<feature type="domain" description="Schlafen AlbA-2" evidence="1">
    <location>
        <begin position="6"/>
        <end position="124"/>
    </location>
</feature>
<reference evidence="2 3" key="1">
    <citation type="submission" date="2014-03" db="EMBL/GenBank/DDBJ databases">
        <title>Genomics of Bifidobacteria.</title>
        <authorList>
            <person name="Ventura M."/>
            <person name="Milani C."/>
            <person name="Lugli G.A."/>
        </authorList>
    </citation>
    <scope>NUCLEOTIDE SEQUENCE [LARGE SCALE GENOMIC DNA]</scope>
    <source>
        <strain evidence="2 3">DSM 23968</strain>
    </source>
</reference>
<dbReference type="eggNOG" id="COG2865">
    <property type="taxonomic scope" value="Bacteria"/>
</dbReference>
<dbReference type="AlphaFoldDB" id="A0A087DFL3"/>